<evidence type="ECO:0000256" key="7">
    <source>
        <dbReference type="ARBA" id="ARBA00023049"/>
    </source>
</evidence>
<dbReference type="InterPro" id="IPR007863">
    <property type="entry name" value="Peptidase_M16_C"/>
</dbReference>
<dbReference type="EMBL" id="HBGJ01038533">
    <property type="protein sequence ID" value="CAD9265859.1"/>
    <property type="molecule type" value="Transcribed_RNA"/>
</dbReference>
<evidence type="ECO:0000259" key="9">
    <source>
        <dbReference type="Pfam" id="PF00675"/>
    </source>
</evidence>
<dbReference type="Gene3D" id="3.30.830.10">
    <property type="entry name" value="Metalloenzyme, LuxS/M16 peptidase-like"/>
    <property type="match status" value="2"/>
</dbReference>
<dbReference type="GO" id="GO:0046872">
    <property type="term" value="F:metal ion binding"/>
    <property type="evidence" value="ECO:0007669"/>
    <property type="project" value="UniProtKB-KW"/>
</dbReference>
<proteinExistence type="predicted"/>
<evidence type="ECO:0000256" key="5">
    <source>
        <dbReference type="ARBA" id="ARBA00022801"/>
    </source>
</evidence>
<evidence type="ECO:0000313" key="11">
    <source>
        <dbReference type="EMBL" id="CAD9265857.1"/>
    </source>
</evidence>
<feature type="domain" description="Peptidase M16 C-terminal" evidence="10">
    <location>
        <begin position="188"/>
        <end position="370"/>
    </location>
</feature>
<dbReference type="GO" id="GO:0006508">
    <property type="term" value="P:proteolysis"/>
    <property type="evidence" value="ECO:0007669"/>
    <property type="project" value="UniProtKB-KW"/>
</dbReference>
<evidence type="ECO:0000256" key="2">
    <source>
        <dbReference type="ARBA" id="ARBA00004173"/>
    </source>
</evidence>
<dbReference type="AlphaFoldDB" id="A0A6U4JTZ3"/>
<dbReference type="InterPro" id="IPR011765">
    <property type="entry name" value="Pept_M16_N"/>
</dbReference>
<evidence type="ECO:0000256" key="8">
    <source>
        <dbReference type="ARBA" id="ARBA00023128"/>
    </source>
</evidence>
<evidence type="ECO:0000256" key="3">
    <source>
        <dbReference type="ARBA" id="ARBA00022670"/>
    </source>
</evidence>
<dbReference type="PANTHER" id="PTHR11851:SF149">
    <property type="entry name" value="GH01077P"/>
    <property type="match status" value="1"/>
</dbReference>
<dbReference type="InterPro" id="IPR011249">
    <property type="entry name" value="Metalloenz_LuxS/M16"/>
</dbReference>
<dbReference type="Pfam" id="PF00675">
    <property type="entry name" value="Peptidase_M16"/>
    <property type="match status" value="1"/>
</dbReference>
<reference evidence="11" key="1">
    <citation type="submission" date="2021-01" db="EMBL/GenBank/DDBJ databases">
        <authorList>
            <person name="Corre E."/>
            <person name="Pelletier E."/>
            <person name="Niang G."/>
            <person name="Scheremetjew M."/>
            <person name="Finn R."/>
            <person name="Kale V."/>
            <person name="Holt S."/>
            <person name="Cochrane G."/>
            <person name="Meng A."/>
            <person name="Brown T."/>
            <person name="Cohen L."/>
        </authorList>
    </citation>
    <scope>NUCLEOTIDE SEQUENCE</scope>
    <source>
        <strain evidence="11">CCMP2877</strain>
    </source>
</reference>
<evidence type="ECO:0008006" key="14">
    <source>
        <dbReference type="Google" id="ProtNLM"/>
    </source>
</evidence>
<dbReference type="SUPFAM" id="SSF63411">
    <property type="entry name" value="LuxS/MPP-like metallohydrolase"/>
    <property type="match status" value="2"/>
</dbReference>
<evidence type="ECO:0000313" key="12">
    <source>
        <dbReference type="EMBL" id="CAD9265858.1"/>
    </source>
</evidence>
<evidence type="ECO:0000256" key="1">
    <source>
        <dbReference type="ARBA" id="ARBA00001947"/>
    </source>
</evidence>
<dbReference type="Pfam" id="PF05193">
    <property type="entry name" value="Peptidase_M16_C"/>
    <property type="match status" value="1"/>
</dbReference>
<keyword evidence="4" id="KW-0479">Metal-binding</keyword>
<evidence type="ECO:0000256" key="4">
    <source>
        <dbReference type="ARBA" id="ARBA00022723"/>
    </source>
</evidence>
<keyword evidence="7" id="KW-0482">Metalloprotease</keyword>
<gene>
    <name evidence="11" type="ORF">PPAR1163_LOCUS24280</name>
    <name evidence="12" type="ORF">PPAR1163_LOCUS24281</name>
    <name evidence="13" type="ORF">PPAR1163_LOCUS24282</name>
</gene>
<dbReference type="GO" id="GO:0008237">
    <property type="term" value="F:metallopeptidase activity"/>
    <property type="evidence" value="ECO:0007669"/>
    <property type="project" value="UniProtKB-KW"/>
</dbReference>
<dbReference type="GO" id="GO:0005739">
    <property type="term" value="C:mitochondrion"/>
    <property type="evidence" value="ECO:0007669"/>
    <property type="project" value="UniProtKB-SubCell"/>
</dbReference>
<evidence type="ECO:0000313" key="13">
    <source>
        <dbReference type="EMBL" id="CAD9265859.1"/>
    </source>
</evidence>
<keyword evidence="3" id="KW-0645">Protease</keyword>
<keyword evidence="5" id="KW-0378">Hydrolase</keyword>
<keyword evidence="8" id="KW-0496">Mitochondrion</keyword>
<dbReference type="EMBL" id="HBGJ01038531">
    <property type="protein sequence ID" value="CAD9265857.1"/>
    <property type="molecule type" value="Transcribed_RNA"/>
</dbReference>
<accession>A0A6U4JTZ3</accession>
<feature type="domain" description="Peptidase M16 N-terminal" evidence="9">
    <location>
        <begin position="45"/>
        <end position="181"/>
    </location>
</feature>
<comment type="cofactor">
    <cofactor evidence="1">
        <name>Zn(2+)</name>
        <dbReference type="ChEBI" id="CHEBI:29105"/>
    </cofactor>
</comment>
<evidence type="ECO:0000259" key="10">
    <source>
        <dbReference type="Pfam" id="PF05193"/>
    </source>
</evidence>
<protein>
    <recommendedName>
        <fullName evidence="14">Peptidase M16 C-terminal domain-containing protein</fullName>
    </recommendedName>
</protein>
<dbReference type="PANTHER" id="PTHR11851">
    <property type="entry name" value="METALLOPROTEASE"/>
    <property type="match status" value="1"/>
</dbReference>
<name>A0A6U4JTZ3_9STRA</name>
<evidence type="ECO:0000256" key="6">
    <source>
        <dbReference type="ARBA" id="ARBA00022833"/>
    </source>
</evidence>
<dbReference type="EMBL" id="HBGJ01038532">
    <property type="protein sequence ID" value="CAD9265858.1"/>
    <property type="molecule type" value="Transcribed_RNA"/>
</dbReference>
<keyword evidence="6" id="KW-0862">Zinc</keyword>
<comment type="subcellular location">
    <subcellularLocation>
        <location evidence="2">Mitochondrion</location>
    </subcellularLocation>
</comment>
<organism evidence="11">
    <name type="scientific">Phaeomonas parva</name>
    <dbReference type="NCBI Taxonomy" id="124430"/>
    <lineage>
        <taxon>Eukaryota</taxon>
        <taxon>Sar</taxon>
        <taxon>Stramenopiles</taxon>
        <taxon>Ochrophyta</taxon>
        <taxon>Pinguiophyceae</taxon>
        <taxon>Pinguiochrysidales</taxon>
        <taxon>Pinguiochrysidaceae</taxon>
        <taxon>Phaeomonas</taxon>
    </lineage>
</organism>
<sequence length="455" mass="48085">MACRSISGPARLLSKSARGLSSVPEYLVNAPAASVGALGSGVKVCAEETGGATATVGVFIDVGSRYENAANNGIANVAAQVCVDSIPAADKAALGGHFSAVVDREKTAITATVLKKDAGKALGLIASSLAGATNADTLECEKAGVVSAIQAARDAPETAVMEHLHSCAYLDTAMGMPVLGTYGSVSMIQAEDVDKFKSTFYTADKTVVCAAGMTSGELTSAASGFDALPSAGAAVEVAADPAIFTGSDIRMRFDSMPETSLAIAFEIPGWNSPEVVHYMALAEVLGTWEATSQKRSNAWQVFLQQITEEDCVGTAASSFMTLYKDTGLFGIYGQMPDCRNEEFMYYATMNLTRLCHRLTDTETEFAKAALKSKLLAAQDGDAALCNTMGEQMLALGRRVSLAEMVARVDALTTAELKKAAFDVLSDQEHALAAVGPIYELPDYNWIRRRSFWLRY</sequence>
<dbReference type="InterPro" id="IPR050361">
    <property type="entry name" value="MPP/UQCRC_Complex"/>
</dbReference>